<protein>
    <submittedName>
        <fullName evidence="2">Uncharacterized protein</fullName>
    </submittedName>
</protein>
<dbReference type="SUPFAM" id="SSF52047">
    <property type="entry name" value="RNI-like"/>
    <property type="match status" value="1"/>
</dbReference>
<accession>A0A0C3CGE0</accession>
<dbReference type="Gene3D" id="1.20.1280.50">
    <property type="match status" value="1"/>
</dbReference>
<feature type="compositionally biased region" description="Acidic residues" evidence="1">
    <location>
        <begin position="544"/>
        <end position="560"/>
    </location>
</feature>
<dbReference type="EMBL" id="KN831777">
    <property type="protein sequence ID" value="KIM42661.1"/>
    <property type="molecule type" value="Genomic_DNA"/>
</dbReference>
<name>A0A0C3CGE0_HEBCY</name>
<dbReference type="AlphaFoldDB" id="A0A0C3CGE0"/>
<sequence>MNMGSGVSAGASRRDAIHAIDIEIEIWSERIRARRSDRNNRLPISTIPVELLSYIFSLVQRKYRYESRDSLGWIVVTYVCQRWRGLALGNPLLWVYIPFQCPDWVPEMTRRSKSAALKIELNSTSFARSRVSGVREFLGVHICRIQKIKFNFPTSRKVTLQGLFQHLPPHSARSLENINLQYAPQGPNTMTVIDRLLADPSPLRRLKIYGPVDWSSKVLTSLTHFVLHYDDSVTNGSPPTYPQFFDALTHMPALQMLELYDVPLPSEELASKFPVVHLSQLKRINLIGSAQTVSNILRHISFPESTRFQLTLDVSMASDVALISELFRGISPSTKAVIKLPLARSLRLTVEDDLACITAWSYFSNDSLGFSAWSFPDADDFFLRLSFPCLLESSTPDRDKVMSQAILEVCSAMPFQNLLALSVISEEDLAWIDAESLAKAFGRQPELHSAHVEGPVLSEFLRFMAGGIGDLPHAPDTFPSLRRLSIYAGIFKKGCLSAGVLQDMLRHRKEFGMELEQVHFRCCTYLRAKDVKDMGEHVRKVTWDEVDDDSESSSLSEEDGSGGVSE</sequence>
<proteinExistence type="predicted"/>
<evidence type="ECO:0000256" key="1">
    <source>
        <dbReference type="SAM" id="MobiDB-lite"/>
    </source>
</evidence>
<evidence type="ECO:0000313" key="2">
    <source>
        <dbReference type="EMBL" id="KIM42661.1"/>
    </source>
</evidence>
<dbReference type="InterPro" id="IPR032675">
    <property type="entry name" value="LRR_dom_sf"/>
</dbReference>
<dbReference type="OrthoDB" id="2994206at2759"/>
<dbReference type="InterPro" id="IPR036047">
    <property type="entry name" value="F-box-like_dom_sf"/>
</dbReference>
<dbReference type="SUPFAM" id="SSF81383">
    <property type="entry name" value="F-box domain"/>
    <property type="match status" value="1"/>
</dbReference>
<dbReference type="HOGENOM" id="CLU_024199_2_2_1"/>
<dbReference type="Gene3D" id="3.80.10.10">
    <property type="entry name" value="Ribonuclease Inhibitor"/>
    <property type="match status" value="1"/>
</dbReference>
<reference evidence="3" key="2">
    <citation type="submission" date="2015-01" db="EMBL/GenBank/DDBJ databases">
        <title>Evolutionary Origins and Diversification of the Mycorrhizal Mutualists.</title>
        <authorList>
            <consortium name="DOE Joint Genome Institute"/>
            <consortium name="Mycorrhizal Genomics Consortium"/>
            <person name="Kohler A."/>
            <person name="Kuo A."/>
            <person name="Nagy L.G."/>
            <person name="Floudas D."/>
            <person name="Copeland A."/>
            <person name="Barry K.W."/>
            <person name="Cichocki N."/>
            <person name="Veneault-Fourrey C."/>
            <person name="LaButti K."/>
            <person name="Lindquist E.A."/>
            <person name="Lipzen A."/>
            <person name="Lundell T."/>
            <person name="Morin E."/>
            <person name="Murat C."/>
            <person name="Riley R."/>
            <person name="Ohm R."/>
            <person name="Sun H."/>
            <person name="Tunlid A."/>
            <person name="Henrissat B."/>
            <person name="Grigoriev I.V."/>
            <person name="Hibbett D.S."/>
            <person name="Martin F."/>
        </authorList>
    </citation>
    <scope>NUCLEOTIDE SEQUENCE [LARGE SCALE GENOMIC DNA]</scope>
    <source>
        <strain evidence="3">h7</strain>
    </source>
</reference>
<dbReference type="STRING" id="686832.A0A0C3CGE0"/>
<gene>
    <name evidence="2" type="ORF">M413DRAFT_121400</name>
</gene>
<dbReference type="Proteomes" id="UP000053424">
    <property type="component" value="Unassembled WGS sequence"/>
</dbReference>
<feature type="region of interest" description="Disordered" evidence="1">
    <location>
        <begin position="542"/>
        <end position="566"/>
    </location>
</feature>
<keyword evidence="3" id="KW-1185">Reference proteome</keyword>
<reference evidence="2 3" key="1">
    <citation type="submission" date="2014-04" db="EMBL/GenBank/DDBJ databases">
        <authorList>
            <consortium name="DOE Joint Genome Institute"/>
            <person name="Kuo A."/>
            <person name="Gay G."/>
            <person name="Dore J."/>
            <person name="Kohler A."/>
            <person name="Nagy L.G."/>
            <person name="Floudas D."/>
            <person name="Copeland A."/>
            <person name="Barry K.W."/>
            <person name="Cichocki N."/>
            <person name="Veneault-Fourrey C."/>
            <person name="LaButti K."/>
            <person name="Lindquist E.A."/>
            <person name="Lipzen A."/>
            <person name="Lundell T."/>
            <person name="Morin E."/>
            <person name="Murat C."/>
            <person name="Sun H."/>
            <person name="Tunlid A."/>
            <person name="Henrissat B."/>
            <person name="Grigoriev I.V."/>
            <person name="Hibbett D.S."/>
            <person name="Martin F."/>
            <person name="Nordberg H.P."/>
            <person name="Cantor M.N."/>
            <person name="Hua S.X."/>
        </authorList>
    </citation>
    <scope>NUCLEOTIDE SEQUENCE [LARGE SCALE GENOMIC DNA]</scope>
    <source>
        <strain evidence="3">h7</strain>
    </source>
</reference>
<organism evidence="2 3">
    <name type="scientific">Hebeloma cylindrosporum</name>
    <dbReference type="NCBI Taxonomy" id="76867"/>
    <lineage>
        <taxon>Eukaryota</taxon>
        <taxon>Fungi</taxon>
        <taxon>Dikarya</taxon>
        <taxon>Basidiomycota</taxon>
        <taxon>Agaricomycotina</taxon>
        <taxon>Agaricomycetes</taxon>
        <taxon>Agaricomycetidae</taxon>
        <taxon>Agaricales</taxon>
        <taxon>Agaricineae</taxon>
        <taxon>Hymenogastraceae</taxon>
        <taxon>Hebeloma</taxon>
    </lineage>
</organism>
<evidence type="ECO:0000313" key="3">
    <source>
        <dbReference type="Proteomes" id="UP000053424"/>
    </source>
</evidence>